<dbReference type="InterPro" id="IPR036291">
    <property type="entry name" value="NAD(P)-bd_dom_sf"/>
</dbReference>
<gene>
    <name evidence="1" type="ORF">E9232_005792</name>
</gene>
<dbReference type="PANTHER" id="PTHR13812:SF19">
    <property type="entry name" value="KETIMINE REDUCTASE MU-CRYSTALLIN"/>
    <property type="match status" value="1"/>
</dbReference>
<dbReference type="InterPro" id="IPR003462">
    <property type="entry name" value="ODC_Mu_crystall"/>
</dbReference>
<accession>A0ABU1JX90</accession>
<protein>
    <submittedName>
        <fullName evidence="1">Ornithine cyclodeaminase</fullName>
        <ecNumber evidence="1">4.3.1.12</ecNumber>
    </submittedName>
</protein>
<dbReference type="Gene3D" id="3.30.1780.10">
    <property type="entry name" value="ornithine cyclodeaminase, domain 1"/>
    <property type="match status" value="1"/>
</dbReference>
<dbReference type="InterPro" id="IPR023401">
    <property type="entry name" value="ODC_N"/>
</dbReference>
<dbReference type="Pfam" id="PF02423">
    <property type="entry name" value="OCD_Mu_crystall"/>
    <property type="match status" value="1"/>
</dbReference>
<dbReference type="EMBL" id="JAVDPW010000011">
    <property type="protein sequence ID" value="MDR6293242.1"/>
    <property type="molecule type" value="Genomic_DNA"/>
</dbReference>
<dbReference type="SUPFAM" id="SSF51735">
    <property type="entry name" value="NAD(P)-binding Rossmann-fold domains"/>
    <property type="match status" value="1"/>
</dbReference>
<sequence length="310" mass="32008">MRVVELPEILAALDEDAALAAVEAGFRRYSAGEVEVTAVGHLGFTDPPGDCHVKGAHIAGDDVFVVKLATSFYRNSERGLSSSNGFMAVISAETGEILAVLHDKGQLTDRRTAMAGAIAARAIARPGSATLGIVGAGIQARLQAQLIARVLGLRTVLVWARNGDRAEALAAELGGQAVGLPDLCTRADLIVTTTPATAPLLTDAMIRPGARIVALGADSPGKQELEAAILGRARIIVDSRAQSVDHGEAGWAVRAGLVDAAALVELGTLLASPVAFRPDDIVVADLTGVAVQDAEIAKVVWRGLRPDGEA</sequence>
<evidence type="ECO:0000313" key="2">
    <source>
        <dbReference type="Proteomes" id="UP001262410"/>
    </source>
</evidence>
<keyword evidence="2" id="KW-1185">Reference proteome</keyword>
<dbReference type="GO" id="GO:0008473">
    <property type="term" value="F:ornithine cyclodeaminase activity"/>
    <property type="evidence" value="ECO:0007669"/>
    <property type="project" value="UniProtKB-EC"/>
</dbReference>
<proteinExistence type="predicted"/>
<name>A0ABU1JX90_9PROT</name>
<keyword evidence="1" id="KW-0456">Lyase</keyword>
<evidence type="ECO:0000313" key="1">
    <source>
        <dbReference type="EMBL" id="MDR6293242.1"/>
    </source>
</evidence>
<dbReference type="PIRSF" id="PIRSF001439">
    <property type="entry name" value="CryM"/>
    <property type="match status" value="1"/>
</dbReference>
<dbReference type="RefSeq" id="WP_309800040.1">
    <property type="nucleotide sequence ID" value="NZ_JAVDPW010000011.1"/>
</dbReference>
<dbReference type="Proteomes" id="UP001262410">
    <property type="component" value="Unassembled WGS sequence"/>
</dbReference>
<dbReference type="Gene3D" id="3.40.50.720">
    <property type="entry name" value="NAD(P)-binding Rossmann-like Domain"/>
    <property type="match status" value="1"/>
</dbReference>
<dbReference type="EC" id="4.3.1.12" evidence="1"/>
<reference evidence="1 2" key="1">
    <citation type="submission" date="2023-07" db="EMBL/GenBank/DDBJ databases">
        <title>Sorghum-associated microbial communities from plants grown in Nebraska, USA.</title>
        <authorList>
            <person name="Schachtman D."/>
        </authorList>
    </citation>
    <scope>NUCLEOTIDE SEQUENCE [LARGE SCALE GENOMIC DNA]</scope>
    <source>
        <strain evidence="1 2">584</strain>
    </source>
</reference>
<organism evidence="1 2">
    <name type="scientific">Inquilinus ginsengisoli</name>
    <dbReference type="NCBI Taxonomy" id="363840"/>
    <lineage>
        <taxon>Bacteria</taxon>
        <taxon>Pseudomonadati</taxon>
        <taxon>Pseudomonadota</taxon>
        <taxon>Alphaproteobacteria</taxon>
        <taxon>Rhodospirillales</taxon>
        <taxon>Rhodospirillaceae</taxon>
        <taxon>Inquilinus</taxon>
    </lineage>
</organism>
<dbReference type="PANTHER" id="PTHR13812">
    <property type="entry name" value="KETIMINE REDUCTASE MU-CRYSTALLIN"/>
    <property type="match status" value="1"/>
</dbReference>
<comment type="caution">
    <text evidence="1">The sequence shown here is derived from an EMBL/GenBank/DDBJ whole genome shotgun (WGS) entry which is preliminary data.</text>
</comment>